<keyword evidence="1" id="KW-0472">Membrane</keyword>
<gene>
    <name evidence="2" type="ORF">ABID56_001665</name>
</gene>
<feature type="transmembrane region" description="Helical" evidence="1">
    <location>
        <begin position="97"/>
        <end position="117"/>
    </location>
</feature>
<keyword evidence="1" id="KW-1133">Transmembrane helix</keyword>
<name>A0ABV2KVF6_9BACI</name>
<feature type="transmembrane region" description="Helical" evidence="1">
    <location>
        <begin position="123"/>
        <end position="144"/>
    </location>
</feature>
<dbReference type="EMBL" id="JBEPMX010000007">
    <property type="protein sequence ID" value="MET3683570.1"/>
    <property type="molecule type" value="Genomic_DNA"/>
</dbReference>
<sequence length="161" mass="18312">MKKDKRIEAIVWSIALPGFAQLLNHYYVKGILFILLEIGINVQARFNYIIIPSFHGDIEQAIETTNYQWIMFYPCLYMFAMWDAYKSAGGGDKPYAYVPFALAAFVGTVGVIVSPIFHIAGVYFGPIWLGIIFHIVGFIGGVLIMKWLRRQLPLTEETVEL</sequence>
<accession>A0ABV2KVF6</accession>
<keyword evidence="3" id="KW-1185">Reference proteome</keyword>
<organism evidence="2 3">
    <name type="scientific">Alkalibacillus flavidus</name>
    <dbReference type="NCBI Taxonomy" id="546021"/>
    <lineage>
        <taxon>Bacteria</taxon>
        <taxon>Bacillati</taxon>
        <taxon>Bacillota</taxon>
        <taxon>Bacilli</taxon>
        <taxon>Bacillales</taxon>
        <taxon>Bacillaceae</taxon>
        <taxon>Alkalibacillus</taxon>
    </lineage>
</organism>
<proteinExistence type="predicted"/>
<dbReference type="RefSeq" id="WP_354220132.1">
    <property type="nucleotide sequence ID" value="NZ_JBEPMX010000007.1"/>
</dbReference>
<comment type="caution">
    <text evidence="2">The sequence shown here is derived from an EMBL/GenBank/DDBJ whole genome shotgun (WGS) entry which is preliminary data.</text>
</comment>
<dbReference type="Proteomes" id="UP001549167">
    <property type="component" value="Unassembled WGS sequence"/>
</dbReference>
<keyword evidence="1" id="KW-0812">Transmembrane</keyword>
<evidence type="ECO:0000313" key="3">
    <source>
        <dbReference type="Proteomes" id="UP001549167"/>
    </source>
</evidence>
<evidence type="ECO:0000256" key="1">
    <source>
        <dbReference type="SAM" id="Phobius"/>
    </source>
</evidence>
<evidence type="ECO:0000313" key="2">
    <source>
        <dbReference type="EMBL" id="MET3683570.1"/>
    </source>
</evidence>
<protein>
    <submittedName>
        <fullName evidence="2">Magnesium-transporting ATPase (P-type)</fullName>
    </submittedName>
</protein>
<reference evidence="2 3" key="1">
    <citation type="submission" date="2024-06" db="EMBL/GenBank/DDBJ databases">
        <title>Genomic Encyclopedia of Type Strains, Phase IV (KMG-IV): sequencing the most valuable type-strain genomes for metagenomic binning, comparative biology and taxonomic classification.</title>
        <authorList>
            <person name="Goeker M."/>
        </authorList>
    </citation>
    <scope>NUCLEOTIDE SEQUENCE [LARGE SCALE GENOMIC DNA]</scope>
    <source>
        <strain evidence="2 3">DSM 23520</strain>
    </source>
</reference>